<sequence length="180" mass="20872">MADQQEQLPDIELQKPVRGRMIQRRCFISGDRRANGGKLGTERNRPIRVRTARLIAVPMAHRFKVEERLLLHVGLHVPALYAFRAGHEPMWRIRRNQEQHGRRHRIRPAHPLQLGGAGLQIQDLVKRMNASRTGRLQLKRAEFPNPHAMTSLCRRRIQFCATPQNLPLILARSSRSNKNE</sequence>
<evidence type="ECO:0000313" key="2">
    <source>
        <dbReference type="Proteomes" id="UP001153387"/>
    </source>
</evidence>
<dbReference type="RefSeq" id="WP_277564042.1">
    <property type="nucleotide sequence ID" value="NZ_JAPDHZ010000002.1"/>
</dbReference>
<name>A0A9X4KDZ7_9BACL</name>
<organism evidence="1 2">
    <name type="scientific">Cohnella ginsengisoli</name>
    <dbReference type="NCBI Taxonomy" id="425004"/>
    <lineage>
        <taxon>Bacteria</taxon>
        <taxon>Bacillati</taxon>
        <taxon>Bacillota</taxon>
        <taxon>Bacilli</taxon>
        <taxon>Bacillales</taxon>
        <taxon>Paenibacillaceae</taxon>
        <taxon>Cohnella</taxon>
    </lineage>
</organism>
<dbReference type="Proteomes" id="UP001153387">
    <property type="component" value="Unassembled WGS sequence"/>
</dbReference>
<reference evidence="1 2" key="1">
    <citation type="submission" date="2022-10" db="EMBL/GenBank/DDBJ databases">
        <title>Comparative genomic analysis of Cohnella hashimotonis sp. nov., isolated from the International Space Station.</title>
        <authorList>
            <person name="Simpson A."/>
            <person name="Venkateswaran K."/>
        </authorList>
    </citation>
    <scope>NUCLEOTIDE SEQUENCE [LARGE SCALE GENOMIC DNA]</scope>
    <source>
        <strain evidence="1 2">DSM 18997</strain>
    </source>
</reference>
<evidence type="ECO:0000313" key="1">
    <source>
        <dbReference type="EMBL" id="MDG0790180.1"/>
    </source>
</evidence>
<dbReference type="EMBL" id="JAPDHZ010000002">
    <property type="protein sequence ID" value="MDG0790180.1"/>
    <property type="molecule type" value="Genomic_DNA"/>
</dbReference>
<protein>
    <submittedName>
        <fullName evidence="1">Uncharacterized protein</fullName>
    </submittedName>
</protein>
<keyword evidence="2" id="KW-1185">Reference proteome</keyword>
<proteinExistence type="predicted"/>
<comment type="caution">
    <text evidence="1">The sequence shown here is derived from an EMBL/GenBank/DDBJ whole genome shotgun (WGS) entry which is preliminary data.</text>
</comment>
<dbReference type="AlphaFoldDB" id="A0A9X4KDZ7"/>
<accession>A0A9X4KDZ7</accession>
<gene>
    <name evidence="1" type="ORF">OMP38_04425</name>
</gene>